<feature type="binding site" evidence="9">
    <location>
        <position position="79"/>
    </location>
    <ligand>
        <name>anthranilate</name>
        <dbReference type="ChEBI" id="CHEBI:16567"/>
        <label>1</label>
    </ligand>
</feature>
<evidence type="ECO:0000256" key="3">
    <source>
        <dbReference type="ARBA" id="ARBA00022676"/>
    </source>
</evidence>
<keyword evidence="3 9" id="KW-0328">Glycosyltransferase</keyword>
<keyword evidence="9" id="KW-0460">Magnesium</keyword>
<evidence type="ECO:0000313" key="13">
    <source>
        <dbReference type="Proteomes" id="UP000051922"/>
    </source>
</evidence>
<dbReference type="GO" id="GO:0005829">
    <property type="term" value="C:cytosol"/>
    <property type="evidence" value="ECO:0007669"/>
    <property type="project" value="TreeGrafter"/>
</dbReference>
<dbReference type="AlphaFoldDB" id="A0A0R1TWT5"/>
<dbReference type="InterPro" id="IPR035902">
    <property type="entry name" value="Nuc_phospho_transferase"/>
</dbReference>
<feature type="binding site" evidence="9">
    <location>
        <position position="165"/>
    </location>
    <ligand>
        <name>anthranilate</name>
        <dbReference type="ChEBI" id="CHEBI:16567"/>
        <label>2</label>
    </ligand>
</feature>
<dbReference type="Gene3D" id="3.40.1030.10">
    <property type="entry name" value="Nucleoside phosphorylase/phosphoribosyltransferase catalytic domain"/>
    <property type="match status" value="1"/>
</dbReference>
<dbReference type="PANTHER" id="PTHR43285">
    <property type="entry name" value="ANTHRANILATE PHOSPHORIBOSYLTRANSFERASE"/>
    <property type="match status" value="1"/>
</dbReference>
<dbReference type="RefSeq" id="WP_056957092.1">
    <property type="nucleotide sequence ID" value="NZ_AZFJ01000059.1"/>
</dbReference>
<sequence>MITEAIQRVANHQNLDFDQAETVINEIMDGQTSNVQIAALLTGLAMKGETVSEIAGAANAMRAHALPFDAGSNVLEIVGTGGDHANTFNISTTTSIVVAAAGTPVAKHGNRAASSRSGAADVLEALGVNINADPTVSAETLRSIGICFLFAQEYHQAMRFVGPVRKELGIRTIFNVLGPLANPAHATSQLLGVYDEQLLEPLAHVLAELGVENALVVHGADGLDEVTTTAATDIVTVRHGQFERSTITPEQFGLPRAHRDDLVGGTPAENAAITRAILRGTPGAKLDTVLLNAACALHAAHADLSIADGLALAHTTINSGAAAAKLDELIDHTQRAVSA</sequence>
<feature type="binding site" evidence="9">
    <location>
        <begin position="82"/>
        <end position="83"/>
    </location>
    <ligand>
        <name>5-phospho-alpha-D-ribose 1-diphosphate</name>
        <dbReference type="ChEBI" id="CHEBI:58017"/>
    </ligand>
</feature>
<keyword evidence="6 9" id="KW-0057">Aromatic amino acid biosynthesis</keyword>
<dbReference type="HAMAP" id="MF_00211">
    <property type="entry name" value="TrpD"/>
    <property type="match status" value="1"/>
</dbReference>
<name>A0A0R1TWT5_9LACO</name>
<dbReference type="Gene3D" id="1.20.970.10">
    <property type="entry name" value="Transferase, Pyrimidine Nucleoside Phosphorylase, Chain C"/>
    <property type="match status" value="1"/>
</dbReference>
<evidence type="ECO:0000256" key="6">
    <source>
        <dbReference type="ARBA" id="ARBA00023141"/>
    </source>
</evidence>
<feature type="binding site" evidence="9">
    <location>
        <position position="110"/>
    </location>
    <ligand>
        <name>anthranilate</name>
        <dbReference type="ChEBI" id="CHEBI:16567"/>
        <label>1</label>
    </ligand>
</feature>
<dbReference type="InterPro" id="IPR005940">
    <property type="entry name" value="Anthranilate_Pribosyl_Tfrase"/>
</dbReference>
<keyword evidence="5 9" id="KW-0822">Tryptophan biosynthesis</keyword>
<dbReference type="OrthoDB" id="9806430at2"/>
<comment type="pathway">
    <text evidence="1 9">Amino-acid biosynthesis; L-tryptophan biosynthesis; L-tryptophan from chorismate: step 2/5.</text>
</comment>
<proteinExistence type="inferred from homology"/>
<evidence type="ECO:0000256" key="9">
    <source>
        <dbReference type="HAMAP-Rule" id="MF_00211"/>
    </source>
</evidence>
<comment type="cofactor">
    <cofactor evidence="9">
        <name>Mg(2+)</name>
        <dbReference type="ChEBI" id="CHEBI:18420"/>
    </cofactor>
    <text evidence="9">Binds 2 magnesium ions per monomer.</text>
</comment>
<dbReference type="STRING" id="1423783.FC50_GL001989"/>
<evidence type="ECO:0000256" key="8">
    <source>
        <dbReference type="ARBA" id="ARBA00061188"/>
    </source>
</evidence>
<feature type="binding site" evidence="9">
    <location>
        <position position="224"/>
    </location>
    <ligand>
        <name>Mg(2+)</name>
        <dbReference type="ChEBI" id="CHEBI:18420"/>
        <label>2</label>
    </ligand>
</feature>
<evidence type="ECO:0000256" key="2">
    <source>
        <dbReference type="ARBA" id="ARBA00022605"/>
    </source>
</evidence>
<evidence type="ECO:0000256" key="1">
    <source>
        <dbReference type="ARBA" id="ARBA00004907"/>
    </source>
</evidence>
<feature type="binding site" evidence="9">
    <location>
        <begin position="89"/>
        <end position="92"/>
    </location>
    <ligand>
        <name>5-phospho-alpha-D-ribose 1-diphosphate</name>
        <dbReference type="ChEBI" id="CHEBI:58017"/>
    </ligand>
</feature>
<comment type="caution">
    <text evidence="12">The sequence shown here is derived from an EMBL/GenBank/DDBJ whole genome shotgun (WGS) entry which is preliminary data.</text>
</comment>
<evidence type="ECO:0000259" key="10">
    <source>
        <dbReference type="Pfam" id="PF00591"/>
    </source>
</evidence>
<dbReference type="InterPro" id="IPR000312">
    <property type="entry name" value="Glycosyl_Trfase_fam3"/>
</dbReference>
<organism evidence="12 13">
    <name type="scientific">Lacticaseibacillus pantheris DSM 15945 = JCM 12539 = NBRC 106106</name>
    <dbReference type="NCBI Taxonomy" id="1423783"/>
    <lineage>
        <taxon>Bacteria</taxon>
        <taxon>Bacillati</taxon>
        <taxon>Bacillota</taxon>
        <taxon>Bacilli</taxon>
        <taxon>Lactobacillales</taxon>
        <taxon>Lactobacillaceae</taxon>
        <taxon>Lacticaseibacillus</taxon>
    </lineage>
</organism>
<feature type="domain" description="Glycosyl transferase family 3 N-terminal" evidence="11">
    <location>
        <begin position="4"/>
        <end position="65"/>
    </location>
</feature>
<dbReference type="GO" id="GO:0000287">
    <property type="term" value="F:magnesium ion binding"/>
    <property type="evidence" value="ECO:0007669"/>
    <property type="project" value="UniProtKB-UniRule"/>
</dbReference>
<feature type="binding site" evidence="9">
    <location>
        <position position="225"/>
    </location>
    <ligand>
        <name>Mg(2+)</name>
        <dbReference type="ChEBI" id="CHEBI:18420"/>
        <label>1</label>
    </ligand>
</feature>
<reference evidence="12 13" key="1">
    <citation type="journal article" date="2015" name="Genome Announc.">
        <title>Expanding the biotechnology potential of lactobacilli through comparative genomics of 213 strains and associated genera.</title>
        <authorList>
            <person name="Sun Z."/>
            <person name="Harris H.M."/>
            <person name="McCann A."/>
            <person name="Guo C."/>
            <person name="Argimon S."/>
            <person name="Zhang W."/>
            <person name="Yang X."/>
            <person name="Jeffery I.B."/>
            <person name="Cooney J.C."/>
            <person name="Kagawa T.F."/>
            <person name="Liu W."/>
            <person name="Song Y."/>
            <person name="Salvetti E."/>
            <person name="Wrobel A."/>
            <person name="Rasinkangas P."/>
            <person name="Parkhill J."/>
            <person name="Rea M.C."/>
            <person name="O'Sullivan O."/>
            <person name="Ritari J."/>
            <person name="Douillard F.P."/>
            <person name="Paul Ross R."/>
            <person name="Yang R."/>
            <person name="Briner A.E."/>
            <person name="Felis G.E."/>
            <person name="de Vos W.M."/>
            <person name="Barrangou R."/>
            <person name="Klaenhammer T.R."/>
            <person name="Caufield P.W."/>
            <person name="Cui Y."/>
            <person name="Zhang H."/>
            <person name="O'Toole P.W."/>
        </authorList>
    </citation>
    <scope>NUCLEOTIDE SEQUENCE [LARGE SCALE GENOMIC DNA]</scope>
    <source>
        <strain evidence="12 13">DSM 15945</strain>
    </source>
</reference>
<dbReference type="UniPathway" id="UPA00035">
    <property type="reaction ID" value="UER00041"/>
</dbReference>
<feature type="domain" description="Glycosyl transferase family 3" evidence="10">
    <location>
        <begin position="73"/>
        <end position="322"/>
    </location>
</feature>
<evidence type="ECO:0000313" key="12">
    <source>
        <dbReference type="EMBL" id="KRL84676.1"/>
    </source>
</evidence>
<dbReference type="InterPro" id="IPR036320">
    <property type="entry name" value="Glycosyl_Trfase_fam3_N_dom_sf"/>
</dbReference>
<comment type="catalytic activity">
    <reaction evidence="7 9">
        <text>N-(5-phospho-beta-D-ribosyl)anthranilate + diphosphate = 5-phospho-alpha-D-ribose 1-diphosphate + anthranilate</text>
        <dbReference type="Rhea" id="RHEA:11768"/>
        <dbReference type="ChEBI" id="CHEBI:16567"/>
        <dbReference type="ChEBI" id="CHEBI:18277"/>
        <dbReference type="ChEBI" id="CHEBI:33019"/>
        <dbReference type="ChEBI" id="CHEBI:58017"/>
        <dbReference type="EC" id="2.4.2.18"/>
    </reaction>
</comment>
<accession>A0A0R1TWT5</accession>
<evidence type="ECO:0000256" key="7">
    <source>
        <dbReference type="ARBA" id="ARBA00052328"/>
    </source>
</evidence>
<feature type="binding site" evidence="9">
    <location>
        <position position="91"/>
    </location>
    <ligand>
        <name>Mg(2+)</name>
        <dbReference type="ChEBI" id="CHEBI:18420"/>
        <label>1</label>
    </ligand>
</feature>
<evidence type="ECO:0000256" key="5">
    <source>
        <dbReference type="ARBA" id="ARBA00022822"/>
    </source>
</evidence>
<feature type="binding site" evidence="9">
    <location>
        <position position="87"/>
    </location>
    <ligand>
        <name>5-phospho-alpha-D-ribose 1-diphosphate</name>
        <dbReference type="ChEBI" id="CHEBI:58017"/>
    </ligand>
</feature>
<feature type="binding site" evidence="9">
    <location>
        <position position="225"/>
    </location>
    <ligand>
        <name>Mg(2+)</name>
        <dbReference type="ChEBI" id="CHEBI:18420"/>
        <label>2</label>
    </ligand>
</feature>
<dbReference type="GO" id="GO:0004048">
    <property type="term" value="F:anthranilate phosphoribosyltransferase activity"/>
    <property type="evidence" value="ECO:0007669"/>
    <property type="project" value="UniProtKB-UniRule"/>
</dbReference>
<dbReference type="Pfam" id="PF00591">
    <property type="entry name" value="Glycos_transf_3"/>
    <property type="match status" value="1"/>
</dbReference>
<dbReference type="EMBL" id="AZFJ01000059">
    <property type="protein sequence ID" value="KRL84676.1"/>
    <property type="molecule type" value="Genomic_DNA"/>
</dbReference>
<dbReference type="InterPro" id="IPR017459">
    <property type="entry name" value="Glycosyl_Trfase_fam3_N_dom"/>
</dbReference>
<comment type="caution">
    <text evidence="9">Lacks conserved residue(s) required for the propagation of feature annotation.</text>
</comment>
<keyword evidence="2 9" id="KW-0028">Amino-acid biosynthesis</keyword>
<keyword evidence="4 9" id="KW-0808">Transferase</keyword>
<feature type="binding site" evidence="9">
    <location>
        <begin position="107"/>
        <end position="115"/>
    </location>
    <ligand>
        <name>5-phospho-alpha-D-ribose 1-diphosphate</name>
        <dbReference type="ChEBI" id="CHEBI:58017"/>
    </ligand>
</feature>
<dbReference type="PANTHER" id="PTHR43285:SF2">
    <property type="entry name" value="ANTHRANILATE PHOSPHORIBOSYLTRANSFERASE"/>
    <property type="match status" value="1"/>
</dbReference>
<comment type="function">
    <text evidence="9">Catalyzes the transfer of the phosphoribosyl group of 5-phosphorylribose-1-pyrophosphate (PRPP) to anthranilate to yield N-(5'-phosphoribosyl)-anthranilate (PRA).</text>
</comment>
<dbReference type="Proteomes" id="UP000051922">
    <property type="component" value="Unassembled WGS sequence"/>
</dbReference>
<protein>
    <recommendedName>
        <fullName evidence="9">Anthranilate phosphoribosyltransferase</fullName>
        <ecNumber evidence="9">2.4.2.18</ecNumber>
    </recommendedName>
</protein>
<dbReference type="GO" id="GO:0000162">
    <property type="term" value="P:L-tryptophan biosynthetic process"/>
    <property type="evidence" value="ECO:0007669"/>
    <property type="project" value="UniProtKB-UniRule"/>
</dbReference>
<dbReference type="FunFam" id="3.40.1030.10:FF:000002">
    <property type="entry name" value="Anthranilate phosphoribosyltransferase"/>
    <property type="match status" value="1"/>
</dbReference>
<feature type="binding site" evidence="9">
    <location>
        <position position="79"/>
    </location>
    <ligand>
        <name>5-phospho-alpha-D-ribose 1-diphosphate</name>
        <dbReference type="ChEBI" id="CHEBI:58017"/>
    </ligand>
</feature>
<gene>
    <name evidence="9" type="primary">trpD</name>
    <name evidence="12" type="ORF">FC50_GL001989</name>
</gene>
<evidence type="ECO:0000259" key="11">
    <source>
        <dbReference type="Pfam" id="PF02885"/>
    </source>
</evidence>
<dbReference type="SUPFAM" id="SSF52418">
    <property type="entry name" value="Nucleoside phosphorylase/phosphoribosyltransferase catalytic domain"/>
    <property type="match status" value="1"/>
</dbReference>
<dbReference type="EC" id="2.4.2.18" evidence="9"/>
<dbReference type="SUPFAM" id="SSF47648">
    <property type="entry name" value="Nucleoside phosphorylase/phosphoribosyltransferase N-terminal domain"/>
    <property type="match status" value="1"/>
</dbReference>
<comment type="subunit">
    <text evidence="9">Homodimer.</text>
</comment>
<feature type="binding site" evidence="9">
    <location>
        <position position="119"/>
    </location>
    <ligand>
        <name>5-phospho-alpha-D-ribose 1-diphosphate</name>
        <dbReference type="ChEBI" id="CHEBI:58017"/>
    </ligand>
</feature>
<comment type="similarity">
    <text evidence="8">In the C-terminal section; belongs to the anthranilate phosphoribosyltransferase family.</text>
</comment>
<evidence type="ECO:0000256" key="4">
    <source>
        <dbReference type="ARBA" id="ARBA00022679"/>
    </source>
</evidence>
<comment type="similarity">
    <text evidence="9">Belongs to the anthranilate phosphoribosyltransferase family.</text>
</comment>
<keyword evidence="13" id="KW-1185">Reference proteome</keyword>
<keyword evidence="9" id="KW-0479">Metal-binding</keyword>
<dbReference type="Pfam" id="PF02885">
    <property type="entry name" value="Glycos_trans_3N"/>
    <property type="match status" value="1"/>
</dbReference>
<dbReference type="NCBIfam" id="TIGR01245">
    <property type="entry name" value="trpD"/>
    <property type="match status" value="1"/>
</dbReference>
<dbReference type="PATRIC" id="fig|1423783.4.peg.2038"/>